<dbReference type="PROSITE" id="PS51257">
    <property type="entry name" value="PROKAR_LIPOPROTEIN"/>
    <property type="match status" value="1"/>
</dbReference>
<dbReference type="EMBL" id="PKJS01000012">
    <property type="protein sequence ID" value="PKZ68239.1"/>
    <property type="molecule type" value="Genomic_DNA"/>
</dbReference>
<sequence>MKKTRSANHNRFNAQLALAIIASASIAMTGCTTFKRKVGDNSLDYTKTKKLEPIQLPADAQTLPFTPVYAVPQSGENTLKITKEGSKRFELPRPISTVK</sequence>
<dbReference type="RefSeq" id="WP_051499973.1">
    <property type="nucleotide sequence ID" value="NZ_CBCRZU010000019.1"/>
</dbReference>
<gene>
    <name evidence="3" type="ORF">CYJ96_09920</name>
    <name evidence="4" type="ORF">GSF12_02010</name>
    <name evidence="5" type="ORF">NCTC10465_01906</name>
    <name evidence="2" type="ORF">NP7_01745</name>
</gene>
<protein>
    <recommendedName>
        <fullName evidence="10">Lipoprotein</fullName>
    </recommendedName>
</protein>
<evidence type="ECO:0000256" key="1">
    <source>
        <dbReference type="SAM" id="SignalP"/>
    </source>
</evidence>
<reference evidence="4" key="7">
    <citation type="journal article" date="2020" name="Microbiol. Resour. Announc.">
        <title>Complete Genome Sequence of Moraxella osloensis Strain YV1, Isolated from an Australian Wastewater Treatment Plant.</title>
        <authorList>
            <person name="Batinovic S."/>
            <person name="Rice D.T.F."/>
            <person name="Seviour R.J."/>
            <person name="Petrovski S."/>
        </authorList>
    </citation>
    <scope>NUCLEOTIDE SEQUENCE</scope>
    <source>
        <strain evidence="4">YV1</strain>
    </source>
</reference>
<dbReference type="Proteomes" id="UP000234914">
    <property type="component" value="Unassembled WGS sequence"/>
</dbReference>
<dbReference type="AlphaFoldDB" id="A0A0X8K7F5"/>
<evidence type="ECO:0000313" key="3">
    <source>
        <dbReference type="EMBL" id="PKZ68239.1"/>
    </source>
</evidence>
<evidence type="ECO:0000313" key="5">
    <source>
        <dbReference type="EMBL" id="STY98100.1"/>
    </source>
</evidence>
<reference evidence="3 7" key="2">
    <citation type="submission" date="2017-12" db="EMBL/GenBank/DDBJ databases">
        <title>Phylogenetic diversity of female urinary microbiome.</title>
        <authorList>
            <person name="Thomas-White K."/>
            <person name="Wolfe A.J."/>
        </authorList>
    </citation>
    <scope>NUCLEOTIDE SEQUENCE [LARGE SCALE GENOMIC DNA]</scope>
    <source>
        <strain evidence="3 7">UMB0416</strain>
    </source>
</reference>
<dbReference type="Proteomes" id="UP000255230">
    <property type="component" value="Unassembled WGS sequence"/>
</dbReference>
<dbReference type="EMBL" id="CP047226">
    <property type="protein sequence ID" value="QHG08780.1"/>
    <property type="molecule type" value="Genomic_DNA"/>
</dbReference>
<feature type="signal peptide" evidence="1">
    <location>
        <begin position="1"/>
        <end position="29"/>
    </location>
</feature>
<reference evidence="2" key="4">
    <citation type="journal article" date="2018" name="Misainmurhag Hoiji">
        <title>Complete genome sequence of multidrug-resistant Moraxella osloensis NP7 with multiple plasmids isolated from human skin.</title>
        <authorList>
            <person name="Ganzorig M."/>
            <person name="Lim J.Y."/>
            <person name="Hwang I."/>
            <person name="Lee K."/>
        </authorList>
    </citation>
    <scope>NUCLEOTIDE SEQUENCE</scope>
    <source>
        <strain evidence="2">NP7</strain>
    </source>
</reference>
<dbReference type="GeneID" id="35778220"/>
<dbReference type="STRING" id="34062.AXE82_08655"/>
<evidence type="ECO:0000313" key="6">
    <source>
        <dbReference type="Proteomes" id="UP000229340"/>
    </source>
</evidence>
<dbReference type="Proteomes" id="UP000229340">
    <property type="component" value="Chromosome"/>
</dbReference>
<keyword evidence="1" id="KW-0732">Signal</keyword>
<dbReference type="EMBL" id="UGPY01000001">
    <property type="protein sequence ID" value="STY98100.1"/>
    <property type="molecule type" value="Genomic_DNA"/>
</dbReference>
<reference evidence="6" key="1">
    <citation type="submission" date="2017-11" db="EMBL/GenBank/DDBJ databases">
        <title>Complete genome sequence of Moraxella osloensis NP7 isolated from human skin.</title>
        <authorList>
            <person name="Lee K."/>
            <person name="Lim J.Y."/>
            <person name="Hwang I."/>
        </authorList>
    </citation>
    <scope>NUCLEOTIDE SEQUENCE [LARGE SCALE GENOMIC DNA]</scope>
    <source>
        <strain evidence="6">NP7</strain>
    </source>
</reference>
<reference evidence="9" key="6">
    <citation type="submission" date="2019-12" db="EMBL/GenBank/DDBJ databases">
        <title>Whole genome sequence of Moraxella osloensis YV1.</title>
        <authorList>
            <person name="Batinovic S."/>
            <person name="Rice D.T.F."/>
            <person name="Petrovski S."/>
        </authorList>
    </citation>
    <scope>NUCLEOTIDE SEQUENCE [LARGE SCALE GENOMIC DNA]</scope>
    <source>
        <strain evidence="9">YV1</strain>
    </source>
</reference>
<evidence type="ECO:0000313" key="8">
    <source>
        <dbReference type="Proteomes" id="UP000255230"/>
    </source>
</evidence>
<reference evidence="5 8" key="5">
    <citation type="submission" date="2018-06" db="EMBL/GenBank/DDBJ databases">
        <authorList>
            <consortium name="Pathogen Informatics"/>
            <person name="Doyle S."/>
        </authorList>
    </citation>
    <scope>NUCLEOTIDE SEQUENCE [LARGE SCALE GENOMIC DNA]</scope>
    <source>
        <strain evidence="5 8">NCTC10465</strain>
    </source>
</reference>
<proteinExistence type="predicted"/>
<evidence type="ECO:0000313" key="7">
    <source>
        <dbReference type="Proteomes" id="UP000234914"/>
    </source>
</evidence>
<keyword evidence="8" id="KW-1185">Reference proteome</keyword>
<accession>A0A0X8K7F5</accession>
<evidence type="ECO:0008006" key="10">
    <source>
        <dbReference type="Google" id="ProtNLM"/>
    </source>
</evidence>
<evidence type="ECO:0000313" key="2">
    <source>
        <dbReference type="EMBL" id="ATR78105.1"/>
    </source>
</evidence>
<feature type="chain" id="PRO_5014528487" description="Lipoprotein" evidence="1">
    <location>
        <begin position="30"/>
        <end position="99"/>
    </location>
</feature>
<evidence type="ECO:0000313" key="4">
    <source>
        <dbReference type="EMBL" id="QHG08780.1"/>
    </source>
</evidence>
<dbReference type="EMBL" id="CP024443">
    <property type="protein sequence ID" value="ATR78105.1"/>
    <property type="molecule type" value="Genomic_DNA"/>
</dbReference>
<dbReference type="KEGG" id="mos:AXE82_08655"/>
<organism evidence="3 7">
    <name type="scientific">Faucicola osloensis</name>
    <name type="common">Moraxella osloensis</name>
    <dbReference type="NCBI Taxonomy" id="34062"/>
    <lineage>
        <taxon>Bacteria</taxon>
        <taxon>Pseudomonadati</taxon>
        <taxon>Pseudomonadota</taxon>
        <taxon>Gammaproteobacteria</taxon>
        <taxon>Moraxellales</taxon>
        <taxon>Moraxellaceae</taxon>
        <taxon>Faucicola</taxon>
    </lineage>
</organism>
<reference evidence="2" key="3">
    <citation type="journal article" date="2018" name="Genome Announc.">
        <title>Complete Genome Sequences of Three Moraxella osloensis Strains Isolated from Human Skin.</title>
        <authorList>
            <person name="Lim J.Y."/>
            <person name="Hwang I."/>
            <person name="Ganzorig M."/>
            <person name="Huang S.L."/>
            <person name="Cho G.S."/>
            <person name="Franz C.M.A.P."/>
            <person name="Lee K."/>
        </authorList>
    </citation>
    <scope>NUCLEOTIDE SEQUENCE</scope>
    <source>
        <strain evidence="2">NP7</strain>
    </source>
</reference>
<name>A0A0X8K7F5_FAUOS</name>
<evidence type="ECO:0000313" key="9">
    <source>
        <dbReference type="Proteomes" id="UP000464046"/>
    </source>
</evidence>